<evidence type="ECO:0000313" key="3">
    <source>
        <dbReference type="Proteomes" id="UP000828924"/>
    </source>
</evidence>
<protein>
    <submittedName>
        <fullName evidence="2">Flp pilus assembly complex ATPase component TadA</fullName>
    </submittedName>
</protein>
<dbReference type="Proteomes" id="UP000828924">
    <property type="component" value="Chromosome"/>
</dbReference>
<feature type="region of interest" description="Disordered" evidence="1">
    <location>
        <begin position="1"/>
        <end position="22"/>
    </location>
</feature>
<sequence>MAHRQPGRLARAPEDSEPSMNEPELTHLADHGLLNPVLAELLYASVQAGMNLLIAGPPDSGRTTLLGALGRAVPAHQRIATLEPVPQLNLLGPGRQVIELTGPNATDLIPLAMRHSVHRVLIDAPDGDAAVLLQALSAASGSMFTLTAGHPRDALNQLVAQAAVLYDTRAAAGLVGWAVDLFVQLDSHVTAGGHRRFVSHLYEAHPDENGVALREVFAPVPGQPRAVFRNLPARINELEHAGFNRAWLTDATRTWGPW</sequence>
<dbReference type="SUPFAM" id="SSF52540">
    <property type="entry name" value="P-loop containing nucleoside triphosphate hydrolases"/>
    <property type="match status" value="1"/>
</dbReference>
<proteinExistence type="predicted"/>
<organism evidence="2 3">
    <name type="scientific">Streptomyces formicae</name>
    <dbReference type="NCBI Taxonomy" id="1616117"/>
    <lineage>
        <taxon>Bacteria</taxon>
        <taxon>Bacillati</taxon>
        <taxon>Actinomycetota</taxon>
        <taxon>Actinomycetes</taxon>
        <taxon>Kitasatosporales</taxon>
        <taxon>Streptomycetaceae</taxon>
        <taxon>Streptomyces</taxon>
    </lineage>
</organism>
<reference evidence="2 3" key="1">
    <citation type="submission" date="2021-03" db="EMBL/GenBank/DDBJ databases">
        <title>Complete genome of Streptomyces formicae strain 1H-GS9 (DSM 100524).</title>
        <authorList>
            <person name="Atanasov K.E."/>
            <person name="Altabella T."/>
            <person name="Ferrer A."/>
        </authorList>
    </citation>
    <scope>NUCLEOTIDE SEQUENCE [LARGE SCALE GENOMIC DNA]</scope>
    <source>
        <strain evidence="2 3">1H-GS9</strain>
    </source>
</reference>
<gene>
    <name evidence="2" type="primary">tadA</name>
    <name evidence="2" type="ORF">J4032_18170</name>
</gene>
<name>A0ABY3WNX1_9ACTN</name>
<keyword evidence="3" id="KW-1185">Reference proteome</keyword>
<evidence type="ECO:0000256" key="1">
    <source>
        <dbReference type="SAM" id="MobiDB-lite"/>
    </source>
</evidence>
<dbReference type="EMBL" id="CP071872">
    <property type="protein sequence ID" value="UNM13164.1"/>
    <property type="molecule type" value="Genomic_DNA"/>
</dbReference>
<evidence type="ECO:0000313" key="2">
    <source>
        <dbReference type="EMBL" id="UNM13164.1"/>
    </source>
</evidence>
<dbReference type="InterPro" id="IPR027417">
    <property type="entry name" value="P-loop_NTPase"/>
</dbReference>
<accession>A0ABY3WNX1</accession>
<dbReference type="Gene3D" id="3.40.50.300">
    <property type="entry name" value="P-loop containing nucleotide triphosphate hydrolases"/>
    <property type="match status" value="1"/>
</dbReference>